<evidence type="ECO:0000313" key="2">
    <source>
        <dbReference type="Proteomes" id="UP000266721"/>
    </source>
</evidence>
<accession>A0A409V6Q6</accession>
<keyword evidence="1" id="KW-0378">Hydrolase</keyword>
<name>A0A409V6Q6_MYTGA</name>
<proteinExistence type="predicted"/>
<dbReference type="GO" id="GO:0005509">
    <property type="term" value="F:calcium ion binding"/>
    <property type="evidence" value="ECO:0007669"/>
    <property type="project" value="TreeGrafter"/>
</dbReference>
<dbReference type="Proteomes" id="UP000266721">
    <property type="component" value="Unassembled WGS sequence"/>
</dbReference>
<dbReference type="AlphaFoldDB" id="A0A409V6Q6"/>
<feature type="non-terminal residue" evidence="1">
    <location>
        <position position="1"/>
    </location>
</feature>
<gene>
    <name evidence="1" type="ORF">AM593_10787</name>
</gene>
<dbReference type="GO" id="GO:0050528">
    <property type="term" value="F:acyloxyacyl hydrolase activity"/>
    <property type="evidence" value="ECO:0007669"/>
    <property type="project" value="InterPro"/>
</dbReference>
<keyword evidence="2" id="KW-1185">Reference proteome</keyword>
<dbReference type="GO" id="GO:0009104">
    <property type="term" value="P:lipopolysaccharide catabolic process"/>
    <property type="evidence" value="ECO:0007669"/>
    <property type="project" value="TreeGrafter"/>
</dbReference>
<protein>
    <submittedName>
        <fullName evidence="1">Acyloxyacyl hydrolase</fullName>
    </submittedName>
</protein>
<dbReference type="SMR" id="A0A409V6Q6"/>
<dbReference type="InterPro" id="IPR039676">
    <property type="entry name" value="AOAH"/>
</dbReference>
<dbReference type="EMBL" id="KV606553">
    <property type="protein sequence ID" value="OPL20499.1"/>
    <property type="molecule type" value="Genomic_DNA"/>
</dbReference>
<organism evidence="1 2">
    <name type="scientific">Mytilus galloprovincialis</name>
    <name type="common">Mediterranean mussel</name>
    <dbReference type="NCBI Taxonomy" id="29158"/>
    <lineage>
        <taxon>Eukaryota</taxon>
        <taxon>Metazoa</taxon>
        <taxon>Spiralia</taxon>
        <taxon>Lophotrochozoa</taxon>
        <taxon>Mollusca</taxon>
        <taxon>Bivalvia</taxon>
        <taxon>Autobranchia</taxon>
        <taxon>Pteriomorphia</taxon>
        <taxon>Mytilida</taxon>
        <taxon>Mytiloidea</taxon>
        <taxon>Mytilidae</taxon>
        <taxon>Mytilinae</taxon>
        <taxon>Mytilus</taxon>
    </lineage>
</organism>
<dbReference type="PANTHER" id="PTHR15010:SF0">
    <property type="entry name" value="ACYLOXYACYL HYDROLASE"/>
    <property type="match status" value="1"/>
</dbReference>
<dbReference type="PANTHER" id="PTHR15010">
    <property type="entry name" value="ACYLOXYACYL HYDROLASE"/>
    <property type="match status" value="1"/>
</dbReference>
<sequence>LFPKPKVSRIFNARRKRAAPNICELPGIKEICKLIDKIFDGHMPAVDIDGDRFSVMKTFRGTSWRGKDCDDGSKDIHPGSRGTTTVVA</sequence>
<reference evidence="1 2" key="1">
    <citation type="journal article" date="2016" name="PLoS ONE">
        <title>A First Insight into the Genome of the Filter-Feeder Mussel Mytilus galloprovincialis.</title>
        <authorList>
            <person name="Murgarella M."/>
            <person name="Puiu D."/>
            <person name="Novoa B."/>
            <person name="Figueras A."/>
            <person name="Posada D."/>
            <person name="Canchaya C."/>
        </authorList>
    </citation>
    <scope>NUCLEOTIDE SEQUENCE [LARGE SCALE GENOMIC DNA]</scope>
    <source>
        <tissue evidence="1">Muscle</tissue>
    </source>
</reference>
<feature type="non-terminal residue" evidence="1">
    <location>
        <position position="88"/>
    </location>
</feature>
<evidence type="ECO:0000313" key="1">
    <source>
        <dbReference type="EMBL" id="OPL20499.1"/>
    </source>
</evidence>